<protein>
    <submittedName>
        <fullName evidence="2">Uncharacterized protein</fullName>
    </submittedName>
</protein>
<dbReference type="Proteomes" id="UP000601435">
    <property type="component" value="Unassembled WGS sequence"/>
</dbReference>
<reference evidence="2" key="1">
    <citation type="submission" date="2021-02" db="EMBL/GenBank/DDBJ databases">
        <authorList>
            <person name="Dougan E. K."/>
            <person name="Rhodes N."/>
            <person name="Thang M."/>
            <person name="Chan C."/>
        </authorList>
    </citation>
    <scope>NUCLEOTIDE SEQUENCE</scope>
</reference>
<comment type="caution">
    <text evidence="2">The sequence shown here is derived from an EMBL/GenBank/DDBJ whole genome shotgun (WGS) entry which is preliminary data.</text>
</comment>
<dbReference type="AlphaFoldDB" id="A0A812ZFK6"/>
<dbReference type="OrthoDB" id="440694at2759"/>
<feature type="region of interest" description="Disordered" evidence="1">
    <location>
        <begin position="1"/>
        <end position="23"/>
    </location>
</feature>
<evidence type="ECO:0000313" key="3">
    <source>
        <dbReference type="Proteomes" id="UP000601435"/>
    </source>
</evidence>
<sequence length="135" mass="14347">MWQASVQSADDVRSADVAQEHSGSPKAFYSILTADSGNGEAASQTSSVIPSHADAAQEEELWLEGAEALLVSHSMDSTDDDEDWIASSSELSTKDCQKTSDASILQEYERSWSLTQSPPESASLCCLVAGACKIT</sequence>
<organism evidence="2 3">
    <name type="scientific">Symbiodinium necroappetens</name>
    <dbReference type="NCBI Taxonomy" id="1628268"/>
    <lineage>
        <taxon>Eukaryota</taxon>
        <taxon>Sar</taxon>
        <taxon>Alveolata</taxon>
        <taxon>Dinophyceae</taxon>
        <taxon>Suessiales</taxon>
        <taxon>Symbiodiniaceae</taxon>
        <taxon>Symbiodinium</taxon>
    </lineage>
</organism>
<accession>A0A812ZFK6</accession>
<keyword evidence="3" id="KW-1185">Reference proteome</keyword>
<evidence type="ECO:0000256" key="1">
    <source>
        <dbReference type="SAM" id="MobiDB-lite"/>
    </source>
</evidence>
<name>A0A812ZFK6_9DINO</name>
<dbReference type="EMBL" id="CAJNJA010047452">
    <property type="protein sequence ID" value="CAE7824312.1"/>
    <property type="molecule type" value="Genomic_DNA"/>
</dbReference>
<proteinExistence type="predicted"/>
<evidence type="ECO:0000313" key="2">
    <source>
        <dbReference type="EMBL" id="CAE7824312.1"/>
    </source>
</evidence>
<gene>
    <name evidence="2" type="ORF">SNEC2469_LOCUS24571</name>
</gene>